<dbReference type="CDD" id="cd03801">
    <property type="entry name" value="GT4_PimA-like"/>
    <property type="match status" value="1"/>
</dbReference>
<evidence type="ECO:0000313" key="3">
    <source>
        <dbReference type="Proteomes" id="UP000239649"/>
    </source>
</evidence>
<dbReference type="STRING" id="554055.A0A2P6V9E2"/>
<dbReference type="Proteomes" id="UP000239649">
    <property type="component" value="Unassembled WGS sequence"/>
</dbReference>
<gene>
    <name evidence="2" type="ORF">C2E20_5930</name>
</gene>
<feature type="region of interest" description="Disordered" evidence="1">
    <location>
        <begin position="376"/>
        <end position="398"/>
    </location>
</feature>
<proteinExistence type="predicted"/>
<dbReference type="AlphaFoldDB" id="A0A2P6V9E2"/>
<dbReference type="Pfam" id="PF13692">
    <property type="entry name" value="Glyco_trans_1_4"/>
    <property type="match status" value="1"/>
</dbReference>
<evidence type="ECO:0000313" key="2">
    <source>
        <dbReference type="EMBL" id="PSC70709.1"/>
    </source>
</evidence>
<sequence>MLRAPQAADWGAVRRAIVVCHSEPGAWSAPRPLYETAPCPPLPLGEAVYVVARAMFEASGLSAEHVQRCNRMDAVWVPTEFHKQTFAAAGVDPAKLRVVPEPVDGSDFDPARHAALPLPLGTRVFGPRRRHARPGDGVEQEQQRQAEARQQQREQQQNLFVFLSAFKWETRKGWDVLLRAYLQTFTADDDVLLLLHTKPFHSDSNFAQQMQDWARRELPAAMAAPERLPSVYVLDTHLPQRDYPRLYASADAFVLPTRGEGWGLPVVEAMSMALPVLVTNYSGPTAYLDETVGYPLRWQLAQVPPGTGAFSGLHWAEPSLEHLSQLMRHVVAHPEEAAARGAAARQRMLQRYSLAAVADVVAGELRRIEVALAEGGTWRQEQQSTDGDGKSGGEHVEL</sequence>
<keyword evidence="3" id="KW-1185">Reference proteome</keyword>
<dbReference type="GO" id="GO:0016740">
    <property type="term" value="F:transferase activity"/>
    <property type="evidence" value="ECO:0007669"/>
    <property type="project" value="UniProtKB-KW"/>
</dbReference>
<dbReference type="OrthoDB" id="2193793at2759"/>
<dbReference type="PANTHER" id="PTHR46656:SF3">
    <property type="entry name" value="PUTATIVE-RELATED"/>
    <property type="match status" value="1"/>
</dbReference>
<dbReference type="SUPFAM" id="SSF53756">
    <property type="entry name" value="UDP-Glycosyltransferase/glycogen phosphorylase"/>
    <property type="match status" value="1"/>
</dbReference>
<comment type="caution">
    <text evidence="2">The sequence shown here is derived from an EMBL/GenBank/DDBJ whole genome shotgun (WGS) entry which is preliminary data.</text>
</comment>
<dbReference type="EMBL" id="LHPF02000018">
    <property type="protein sequence ID" value="PSC70709.1"/>
    <property type="molecule type" value="Genomic_DNA"/>
</dbReference>
<evidence type="ECO:0000256" key="1">
    <source>
        <dbReference type="SAM" id="MobiDB-lite"/>
    </source>
</evidence>
<organism evidence="2 3">
    <name type="scientific">Micractinium conductrix</name>
    <dbReference type="NCBI Taxonomy" id="554055"/>
    <lineage>
        <taxon>Eukaryota</taxon>
        <taxon>Viridiplantae</taxon>
        <taxon>Chlorophyta</taxon>
        <taxon>core chlorophytes</taxon>
        <taxon>Trebouxiophyceae</taxon>
        <taxon>Chlorellales</taxon>
        <taxon>Chlorellaceae</taxon>
        <taxon>Chlorella clade</taxon>
        <taxon>Micractinium</taxon>
    </lineage>
</organism>
<name>A0A2P6V9E2_9CHLO</name>
<feature type="compositionally biased region" description="Basic and acidic residues" evidence="1">
    <location>
        <begin position="387"/>
        <end position="398"/>
    </location>
</feature>
<dbReference type="PANTHER" id="PTHR46656">
    <property type="entry name" value="PUTATIVE-RELATED"/>
    <property type="match status" value="1"/>
</dbReference>
<feature type="region of interest" description="Disordered" evidence="1">
    <location>
        <begin position="125"/>
        <end position="151"/>
    </location>
</feature>
<dbReference type="Gene3D" id="3.40.50.2000">
    <property type="entry name" value="Glycogen Phosphorylase B"/>
    <property type="match status" value="1"/>
</dbReference>
<reference evidence="2 3" key="1">
    <citation type="journal article" date="2018" name="Plant J.">
        <title>Genome sequences of Chlorella sorokiniana UTEX 1602 and Micractinium conductrix SAG 241.80: implications to maltose excretion by a green alga.</title>
        <authorList>
            <person name="Arriola M.B."/>
            <person name="Velmurugan N."/>
            <person name="Zhang Y."/>
            <person name="Plunkett M.H."/>
            <person name="Hondzo H."/>
            <person name="Barney B.M."/>
        </authorList>
    </citation>
    <scope>NUCLEOTIDE SEQUENCE [LARGE SCALE GENOMIC DNA]</scope>
    <source>
        <strain evidence="2 3">SAG 241.80</strain>
    </source>
</reference>
<accession>A0A2P6V9E2</accession>
<protein>
    <submittedName>
        <fullName evidence="2">UDP-Glycosyltransferase superfamily</fullName>
    </submittedName>
</protein>
<feature type="compositionally biased region" description="Basic and acidic residues" evidence="1">
    <location>
        <begin position="133"/>
        <end position="151"/>
    </location>
</feature>